<dbReference type="PANTHER" id="PTHR43344:SF13">
    <property type="entry name" value="PHOSPHATASE RV3661-RELATED"/>
    <property type="match status" value="1"/>
</dbReference>
<dbReference type="STRING" id="1817768.A3A87_00960"/>
<evidence type="ECO:0000313" key="11">
    <source>
        <dbReference type="EMBL" id="OGI49678.1"/>
    </source>
</evidence>
<dbReference type="Pfam" id="PF12710">
    <property type="entry name" value="HAD"/>
    <property type="match status" value="1"/>
</dbReference>
<dbReference type="GO" id="GO:0004401">
    <property type="term" value="F:histidinol-phosphatase activity"/>
    <property type="evidence" value="ECO:0007669"/>
    <property type="project" value="UniProtKB-EC"/>
</dbReference>
<comment type="caution">
    <text evidence="11">The sequence shown here is derived from an EMBL/GenBank/DDBJ whole genome shotgun (WGS) entry which is preliminary data.</text>
</comment>
<dbReference type="NCBIfam" id="TIGR01490">
    <property type="entry name" value="HAD-SF-IB-hyp1"/>
    <property type="match status" value="1"/>
</dbReference>
<evidence type="ECO:0000256" key="6">
    <source>
        <dbReference type="ARBA" id="ARBA00022801"/>
    </source>
</evidence>
<organism evidence="11 12">
    <name type="scientific">Candidatus Muproteobacteria bacterium RIFCSPLOWO2_01_FULL_60_18</name>
    <dbReference type="NCBI Taxonomy" id="1817768"/>
    <lineage>
        <taxon>Bacteria</taxon>
        <taxon>Pseudomonadati</taxon>
        <taxon>Pseudomonadota</taxon>
        <taxon>Candidatus Muproteobacteria</taxon>
    </lineage>
</organism>
<comment type="catalytic activity">
    <reaction evidence="9">
        <text>L-histidinol phosphate + H2O = L-histidinol + phosphate</text>
        <dbReference type="Rhea" id="RHEA:14465"/>
        <dbReference type="ChEBI" id="CHEBI:15377"/>
        <dbReference type="ChEBI" id="CHEBI:43474"/>
        <dbReference type="ChEBI" id="CHEBI:57699"/>
        <dbReference type="ChEBI" id="CHEBI:57980"/>
        <dbReference type="EC" id="3.1.3.15"/>
    </reaction>
    <physiologicalReaction direction="left-to-right" evidence="9">
        <dbReference type="Rhea" id="RHEA:14466"/>
    </physiologicalReaction>
</comment>
<evidence type="ECO:0000256" key="9">
    <source>
        <dbReference type="ARBA" id="ARBA00052092"/>
    </source>
</evidence>
<evidence type="ECO:0000256" key="2">
    <source>
        <dbReference type="ARBA" id="ARBA00009184"/>
    </source>
</evidence>
<comment type="similarity">
    <text evidence="2">Belongs to the HAD-like hydrolase superfamily. SerB family.</text>
</comment>
<evidence type="ECO:0000256" key="10">
    <source>
        <dbReference type="ARBA" id="ARBA00053547"/>
    </source>
</evidence>
<dbReference type="AlphaFoldDB" id="A0A1F6TX16"/>
<evidence type="ECO:0000256" key="4">
    <source>
        <dbReference type="ARBA" id="ARBA00021697"/>
    </source>
</evidence>
<dbReference type="InterPro" id="IPR023214">
    <property type="entry name" value="HAD_sf"/>
</dbReference>
<evidence type="ECO:0000256" key="7">
    <source>
        <dbReference type="ARBA" id="ARBA00022842"/>
    </source>
</evidence>
<protein>
    <recommendedName>
        <fullName evidence="4">Histidinol-phosphatase</fullName>
        <ecNumber evidence="3">3.1.3.15</ecNumber>
    </recommendedName>
    <alternativeName>
        <fullName evidence="8">Histidinol-phosphate phosphatase</fullName>
    </alternativeName>
</protein>
<keyword evidence="7" id="KW-0460">Magnesium</keyword>
<proteinExistence type="inferred from homology"/>
<reference evidence="11 12" key="1">
    <citation type="journal article" date="2016" name="Nat. Commun.">
        <title>Thousands of microbial genomes shed light on interconnected biogeochemical processes in an aquifer system.</title>
        <authorList>
            <person name="Anantharaman K."/>
            <person name="Brown C.T."/>
            <person name="Hug L.A."/>
            <person name="Sharon I."/>
            <person name="Castelle C.J."/>
            <person name="Probst A.J."/>
            <person name="Thomas B.C."/>
            <person name="Singh A."/>
            <person name="Wilkins M.J."/>
            <person name="Karaoz U."/>
            <person name="Brodie E.L."/>
            <person name="Williams K.H."/>
            <person name="Hubbard S.S."/>
            <person name="Banfield J.F."/>
        </authorList>
    </citation>
    <scope>NUCLEOTIDE SEQUENCE [LARGE SCALE GENOMIC DNA]</scope>
</reference>
<keyword evidence="6" id="KW-0378">Hydrolase</keyword>
<dbReference type="EC" id="3.1.3.15" evidence="3"/>
<name>A0A1F6TX16_9PROT</name>
<dbReference type="InterPro" id="IPR050582">
    <property type="entry name" value="HAD-like_SerB"/>
</dbReference>
<evidence type="ECO:0000256" key="3">
    <source>
        <dbReference type="ARBA" id="ARBA00013085"/>
    </source>
</evidence>
<evidence type="ECO:0000256" key="8">
    <source>
        <dbReference type="ARBA" id="ARBA00033209"/>
    </source>
</evidence>
<dbReference type="FunFam" id="3.40.50.1000:FF:000025">
    <property type="entry name" value="HAD hydrolase, family IB"/>
    <property type="match status" value="1"/>
</dbReference>
<accession>A0A1F6TX16</accession>
<dbReference type="EMBL" id="MFTC01000092">
    <property type="protein sequence ID" value="OGI49678.1"/>
    <property type="molecule type" value="Genomic_DNA"/>
</dbReference>
<dbReference type="Proteomes" id="UP000179037">
    <property type="component" value="Unassembled WGS sequence"/>
</dbReference>
<sequence>MALAIFDLDNTLLRGDSDHAWGRFLIENHIVDGEDYERENERYYTQYQAGTLDIMEFLAFALRPLARHDRATLDGWHRQYMRAKVLPMITPAARALVDKHRAQGDTLVIVTATNRFVTAPIAREFNIDHLIATEPEERHGRFTGKVAGIPCYREGKVTRLQSWMQEQRQTLQGSWFYSDSHNDLPLLSIVDHPVAVNPDDILRHEAQKHGWQILQLR</sequence>
<evidence type="ECO:0000313" key="12">
    <source>
        <dbReference type="Proteomes" id="UP000179037"/>
    </source>
</evidence>
<dbReference type="Gene3D" id="3.40.50.1000">
    <property type="entry name" value="HAD superfamily/HAD-like"/>
    <property type="match status" value="1"/>
</dbReference>
<dbReference type="Gene3D" id="1.20.1440.100">
    <property type="entry name" value="SG protein - dephosphorylation function"/>
    <property type="match status" value="1"/>
</dbReference>
<dbReference type="SUPFAM" id="SSF56784">
    <property type="entry name" value="HAD-like"/>
    <property type="match status" value="1"/>
</dbReference>
<dbReference type="InterPro" id="IPR036412">
    <property type="entry name" value="HAD-like_sf"/>
</dbReference>
<evidence type="ECO:0000256" key="5">
    <source>
        <dbReference type="ARBA" id="ARBA00022723"/>
    </source>
</evidence>
<keyword evidence="5" id="KW-0479">Metal-binding</keyword>
<comment type="pathway">
    <text evidence="1">Amino-acid biosynthesis; L-histidine biosynthesis; L-histidine from 5-phospho-alpha-D-ribose 1-diphosphate: step 8/9.</text>
</comment>
<dbReference type="CDD" id="cd02612">
    <property type="entry name" value="HAD_PGPPase"/>
    <property type="match status" value="1"/>
</dbReference>
<dbReference type="NCBIfam" id="TIGR01488">
    <property type="entry name" value="HAD-SF-IB"/>
    <property type="match status" value="1"/>
</dbReference>
<dbReference type="PANTHER" id="PTHR43344">
    <property type="entry name" value="PHOSPHOSERINE PHOSPHATASE"/>
    <property type="match status" value="1"/>
</dbReference>
<dbReference type="InterPro" id="IPR006385">
    <property type="entry name" value="HAD_hydro_SerB1"/>
</dbReference>
<dbReference type="GO" id="GO:0046872">
    <property type="term" value="F:metal ion binding"/>
    <property type="evidence" value="ECO:0007669"/>
    <property type="project" value="UniProtKB-KW"/>
</dbReference>
<evidence type="ECO:0000256" key="1">
    <source>
        <dbReference type="ARBA" id="ARBA00004970"/>
    </source>
</evidence>
<comment type="function">
    <text evidence="10">Catalyzes the dephosphorylation of histidinol-phosphate to histidinol, the direct precursor of histidine.</text>
</comment>
<gene>
    <name evidence="11" type="ORF">A3A87_00960</name>
</gene>